<dbReference type="Pfam" id="PF03372">
    <property type="entry name" value="Exo_endo_phos"/>
    <property type="match status" value="1"/>
</dbReference>
<gene>
    <name evidence="4" type="ORF">QWY29_12800</name>
</gene>
<sequence>MSAGPPERGPDRPDADRPDKPGHDDERGGERRAALATVGAVVAIVLVVVGANLLTRGGDGTTPAAQEPSSAPSRTNAAELAGMTPQEIAEAALLDRGEVASAAPQAVPSGADKLRNKVQELVTEQPYSFTMTTFNILGSQHSAPGGAAAEFAPGRVRTEWAARLVASYGSSIVGLQEIQSDQLSAMARATDGRFAFWPGTALGGKGVPQSLMWDTAVWSATYQDSITVPFMGGTRPQPVVRLQHVATGREVYVLNIHNSPKDRQGREDERDKAEQIEVAAVNTLKKDGIPVFIMGDFNEHEDAFCRFTGEAGMRAANGGSNDGACRPPRPMRVDWIFGTPEVQFSGFRMDTGPAVRRITDHAVITTQVTVP</sequence>
<keyword evidence="4" id="KW-0378">Hydrolase</keyword>
<reference evidence="4" key="1">
    <citation type="submission" date="2023-06" db="EMBL/GenBank/DDBJ databases">
        <title>Draft genome sequence of Nocardioides sp. SOB72.</title>
        <authorList>
            <person name="Zhang G."/>
        </authorList>
    </citation>
    <scope>NUCLEOTIDE SEQUENCE</scope>
    <source>
        <strain evidence="4">SOB72</strain>
    </source>
</reference>
<evidence type="ECO:0000313" key="5">
    <source>
        <dbReference type="Proteomes" id="UP001168537"/>
    </source>
</evidence>
<keyword evidence="4" id="KW-0540">Nuclease</keyword>
<evidence type="ECO:0000313" key="4">
    <source>
        <dbReference type="EMBL" id="MDN4162236.1"/>
    </source>
</evidence>
<dbReference type="Proteomes" id="UP001168537">
    <property type="component" value="Unassembled WGS sequence"/>
</dbReference>
<organism evidence="4 5">
    <name type="scientific">Nocardioides abyssi</name>
    <dbReference type="NCBI Taxonomy" id="3058370"/>
    <lineage>
        <taxon>Bacteria</taxon>
        <taxon>Bacillati</taxon>
        <taxon>Actinomycetota</taxon>
        <taxon>Actinomycetes</taxon>
        <taxon>Propionibacteriales</taxon>
        <taxon>Nocardioidaceae</taxon>
        <taxon>Nocardioides</taxon>
    </lineage>
</organism>
<feature type="transmembrane region" description="Helical" evidence="2">
    <location>
        <begin position="33"/>
        <end position="54"/>
    </location>
</feature>
<name>A0ABT8EW96_9ACTN</name>
<evidence type="ECO:0000256" key="1">
    <source>
        <dbReference type="SAM" id="MobiDB-lite"/>
    </source>
</evidence>
<dbReference type="RefSeq" id="WP_300961405.1">
    <property type="nucleotide sequence ID" value="NZ_JAUHJR010000005.1"/>
</dbReference>
<keyword evidence="2" id="KW-1133">Transmembrane helix</keyword>
<comment type="caution">
    <text evidence="4">The sequence shown here is derived from an EMBL/GenBank/DDBJ whole genome shotgun (WGS) entry which is preliminary data.</text>
</comment>
<dbReference type="Gene3D" id="3.60.10.10">
    <property type="entry name" value="Endonuclease/exonuclease/phosphatase"/>
    <property type="match status" value="1"/>
</dbReference>
<feature type="compositionally biased region" description="Polar residues" evidence="1">
    <location>
        <begin position="63"/>
        <end position="76"/>
    </location>
</feature>
<feature type="domain" description="Endonuclease/exonuclease/phosphatase" evidence="3">
    <location>
        <begin position="133"/>
        <end position="361"/>
    </location>
</feature>
<dbReference type="InterPro" id="IPR036691">
    <property type="entry name" value="Endo/exonu/phosph_ase_sf"/>
</dbReference>
<keyword evidence="2" id="KW-0472">Membrane</keyword>
<feature type="region of interest" description="Disordered" evidence="1">
    <location>
        <begin position="57"/>
        <end position="77"/>
    </location>
</feature>
<dbReference type="GO" id="GO:0004519">
    <property type="term" value="F:endonuclease activity"/>
    <property type="evidence" value="ECO:0007669"/>
    <property type="project" value="UniProtKB-KW"/>
</dbReference>
<feature type="compositionally biased region" description="Basic and acidic residues" evidence="1">
    <location>
        <begin position="8"/>
        <end position="32"/>
    </location>
</feature>
<dbReference type="InterPro" id="IPR005135">
    <property type="entry name" value="Endo/exonuclease/phosphatase"/>
</dbReference>
<dbReference type="EMBL" id="JAUHJR010000005">
    <property type="protein sequence ID" value="MDN4162236.1"/>
    <property type="molecule type" value="Genomic_DNA"/>
</dbReference>
<feature type="region of interest" description="Disordered" evidence="1">
    <location>
        <begin position="1"/>
        <end position="32"/>
    </location>
</feature>
<proteinExistence type="predicted"/>
<evidence type="ECO:0000259" key="3">
    <source>
        <dbReference type="Pfam" id="PF03372"/>
    </source>
</evidence>
<evidence type="ECO:0000256" key="2">
    <source>
        <dbReference type="SAM" id="Phobius"/>
    </source>
</evidence>
<protein>
    <submittedName>
        <fullName evidence="4">Endonuclease/exonuclease/phosphatase family protein</fullName>
    </submittedName>
</protein>
<keyword evidence="2" id="KW-0812">Transmembrane</keyword>
<accession>A0ABT8EW96</accession>
<dbReference type="SUPFAM" id="SSF56219">
    <property type="entry name" value="DNase I-like"/>
    <property type="match status" value="1"/>
</dbReference>
<keyword evidence="5" id="KW-1185">Reference proteome</keyword>
<keyword evidence="4" id="KW-0255">Endonuclease</keyword>